<dbReference type="GO" id="GO:0006644">
    <property type="term" value="P:phospholipid metabolic process"/>
    <property type="evidence" value="ECO:0007669"/>
    <property type="project" value="InterPro"/>
</dbReference>
<dbReference type="Pfam" id="PF01569">
    <property type="entry name" value="PAP2"/>
    <property type="match status" value="1"/>
</dbReference>
<comment type="subcellular location">
    <subcellularLocation>
        <location evidence="1">Membrane</location>
        <topology evidence="1">Multi-pass membrane protein</topology>
    </subcellularLocation>
</comment>
<dbReference type="SUPFAM" id="SSF48317">
    <property type="entry name" value="Acid phosphatase/Vanadium-dependent haloperoxidase"/>
    <property type="match status" value="1"/>
</dbReference>
<keyword evidence="5 6" id="KW-0472">Membrane</keyword>
<proteinExistence type="inferred from homology"/>
<reference evidence="8" key="1">
    <citation type="submission" date="2021-01" db="EMBL/GenBank/DDBJ databases">
        <authorList>
            <person name="Corre E."/>
            <person name="Pelletier E."/>
            <person name="Niang G."/>
            <person name="Scheremetjew M."/>
            <person name="Finn R."/>
            <person name="Kale V."/>
            <person name="Holt S."/>
            <person name="Cochrane G."/>
            <person name="Meng A."/>
            <person name="Brown T."/>
            <person name="Cohen L."/>
        </authorList>
    </citation>
    <scope>NUCLEOTIDE SEQUENCE</scope>
    <source>
        <strain evidence="8">CCMP281</strain>
    </source>
</reference>
<name>A0A7S3AWV8_9EUKA</name>
<feature type="transmembrane region" description="Helical" evidence="6">
    <location>
        <begin position="56"/>
        <end position="74"/>
    </location>
</feature>
<accession>A0A7S3AWV8</accession>
<dbReference type="PANTHER" id="PTHR10165">
    <property type="entry name" value="LIPID PHOSPHATE PHOSPHATASE"/>
    <property type="match status" value="1"/>
</dbReference>
<dbReference type="AlphaFoldDB" id="A0A7S3AWV8"/>
<keyword evidence="3 6" id="KW-0812">Transmembrane</keyword>
<evidence type="ECO:0000256" key="6">
    <source>
        <dbReference type="SAM" id="Phobius"/>
    </source>
</evidence>
<dbReference type="PANTHER" id="PTHR10165:SF203">
    <property type="entry name" value="LIPID PHOSPHATE PHOSPHATASE 3, CHLOROPLASTIC-RELATED"/>
    <property type="match status" value="1"/>
</dbReference>
<dbReference type="GO" id="GO:0046839">
    <property type="term" value="P:phospholipid dephosphorylation"/>
    <property type="evidence" value="ECO:0007669"/>
    <property type="project" value="TreeGrafter"/>
</dbReference>
<dbReference type="Gene3D" id="1.20.144.10">
    <property type="entry name" value="Phosphatidic acid phosphatase type 2/haloperoxidase"/>
    <property type="match status" value="1"/>
</dbReference>
<comment type="similarity">
    <text evidence="2">Belongs to the PA-phosphatase related phosphoesterase family.</text>
</comment>
<evidence type="ECO:0000313" key="8">
    <source>
        <dbReference type="EMBL" id="CAE0116240.1"/>
    </source>
</evidence>
<organism evidence="8">
    <name type="scientific">Haptolina ericina</name>
    <dbReference type="NCBI Taxonomy" id="156174"/>
    <lineage>
        <taxon>Eukaryota</taxon>
        <taxon>Haptista</taxon>
        <taxon>Haptophyta</taxon>
        <taxon>Prymnesiophyceae</taxon>
        <taxon>Prymnesiales</taxon>
        <taxon>Prymnesiaceae</taxon>
        <taxon>Haptolina</taxon>
    </lineage>
</organism>
<keyword evidence="4 6" id="KW-1133">Transmembrane helix</keyword>
<evidence type="ECO:0000256" key="5">
    <source>
        <dbReference type="ARBA" id="ARBA00023136"/>
    </source>
</evidence>
<dbReference type="InterPro" id="IPR036938">
    <property type="entry name" value="PAP2/HPO_sf"/>
</dbReference>
<evidence type="ECO:0000256" key="1">
    <source>
        <dbReference type="ARBA" id="ARBA00004141"/>
    </source>
</evidence>
<sequence length="145" mass="15971">MVNGVCTGAAAAITEGRKSFPSGHTALSYAGLGFLALFLAARVYRVHLSWLPGEMWKIPLVAAPWFGALLVGLSRIEDYWHHWEDVLVGGLIGNICCYTMYRLRYPALTEDAPSVPHVLRVSRKDRQSPPTSVTAAEAEVVEFRV</sequence>
<feature type="domain" description="Phosphatidic acid phosphatase type 2/haloperoxidase" evidence="7">
    <location>
        <begin position="1"/>
        <end position="101"/>
    </location>
</feature>
<dbReference type="InterPro" id="IPR043216">
    <property type="entry name" value="PAP-like"/>
</dbReference>
<dbReference type="InterPro" id="IPR000326">
    <property type="entry name" value="PAP2/HPO"/>
</dbReference>
<evidence type="ECO:0000256" key="3">
    <source>
        <dbReference type="ARBA" id="ARBA00022692"/>
    </source>
</evidence>
<feature type="transmembrane region" description="Helical" evidence="6">
    <location>
        <begin position="26"/>
        <end position="44"/>
    </location>
</feature>
<dbReference type="EMBL" id="HBHX01030388">
    <property type="protein sequence ID" value="CAE0116240.1"/>
    <property type="molecule type" value="Transcribed_RNA"/>
</dbReference>
<protein>
    <recommendedName>
        <fullName evidence="7">Phosphatidic acid phosphatase type 2/haloperoxidase domain-containing protein</fullName>
    </recommendedName>
</protein>
<evidence type="ECO:0000259" key="7">
    <source>
        <dbReference type="SMART" id="SM00014"/>
    </source>
</evidence>
<dbReference type="SMART" id="SM00014">
    <property type="entry name" value="acidPPc"/>
    <property type="match status" value="1"/>
</dbReference>
<dbReference type="GO" id="GO:0008195">
    <property type="term" value="F:phosphatidate phosphatase activity"/>
    <property type="evidence" value="ECO:0007669"/>
    <property type="project" value="TreeGrafter"/>
</dbReference>
<gene>
    <name evidence="8" type="ORF">HERI1096_LOCUS16925</name>
</gene>
<dbReference type="GO" id="GO:0016020">
    <property type="term" value="C:membrane"/>
    <property type="evidence" value="ECO:0007669"/>
    <property type="project" value="UniProtKB-SubCell"/>
</dbReference>
<evidence type="ECO:0000256" key="2">
    <source>
        <dbReference type="ARBA" id="ARBA00008816"/>
    </source>
</evidence>
<evidence type="ECO:0000256" key="4">
    <source>
        <dbReference type="ARBA" id="ARBA00022989"/>
    </source>
</evidence>